<dbReference type="InterPro" id="IPR041569">
    <property type="entry name" value="AAA_lid_3"/>
</dbReference>
<feature type="domain" description="ATPase AAA-type core" evidence="3">
    <location>
        <begin position="6"/>
        <end position="57"/>
    </location>
</feature>
<evidence type="ECO:0000313" key="5">
    <source>
        <dbReference type="EMBL" id="KAB7507142.1"/>
    </source>
</evidence>
<evidence type="ECO:0000259" key="4">
    <source>
        <dbReference type="Pfam" id="PF17862"/>
    </source>
</evidence>
<name>A0A5N5TLY1_9CRUS</name>
<evidence type="ECO:0000313" key="6">
    <source>
        <dbReference type="Proteomes" id="UP000326759"/>
    </source>
</evidence>
<feature type="domain" description="AAA ATPase AAA+ lid" evidence="4">
    <location>
        <begin position="67"/>
        <end position="103"/>
    </location>
</feature>
<protein>
    <submittedName>
        <fullName evidence="5">ATPase family AAA domain-containing protein 1</fullName>
    </submittedName>
</protein>
<dbReference type="Gene3D" id="3.40.50.300">
    <property type="entry name" value="P-loop containing nucleotide triphosphate hydrolases"/>
    <property type="match status" value="1"/>
</dbReference>
<reference evidence="5 6" key="1">
    <citation type="journal article" date="2019" name="PLoS Biol.">
        <title>Sex chromosomes control vertical transmission of feminizing Wolbachia symbionts in an isopod.</title>
        <authorList>
            <person name="Becking T."/>
            <person name="Chebbi M.A."/>
            <person name="Giraud I."/>
            <person name="Moumen B."/>
            <person name="Laverre T."/>
            <person name="Caubet Y."/>
            <person name="Peccoud J."/>
            <person name="Gilbert C."/>
            <person name="Cordaux R."/>
        </authorList>
    </citation>
    <scope>NUCLEOTIDE SEQUENCE [LARGE SCALE GENOMIC DNA]</scope>
    <source>
        <strain evidence="5">ANa2</strain>
        <tissue evidence="5">Whole body excluding digestive tract and cuticle</tissue>
    </source>
</reference>
<dbReference type="Gene3D" id="1.10.8.60">
    <property type="match status" value="1"/>
</dbReference>
<accession>A0A5N5TLY1</accession>
<comment type="caution">
    <text evidence="5">The sequence shown here is derived from an EMBL/GenBank/DDBJ whole genome shotgun (WGS) entry which is preliminary data.</text>
</comment>
<dbReference type="Proteomes" id="UP000326759">
    <property type="component" value="Unassembled WGS sequence"/>
</dbReference>
<keyword evidence="1" id="KW-0547">Nucleotide-binding</keyword>
<dbReference type="PANTHER" id="PTHR45644:SF3">
    <property type="entry name" value="FI08533P-RELATED"/>
    <property type="match status" value="1"/>
</dbReference>
<keyword evidence="2" id="KW-0067">ATP-binding</keyword>
<keyword evidence="6" id="KW-1185">Reference proteome</keyword>
<dbReference type="AlphaFoldDB" id="A0A5N5TLY1"/>
<dbReference type="InterPro" id="IPR051701">
    <property type="entry name" value="Mito_OM_Translocase_MSP1"/>
</dbReference>
<dbReference type="GO" id="GO:0005741">
    <property type="term" value="C:mitochondrial outer membrane"/>
    <property type="evidence" value="ECO:0007669"/>
    <property type="project" value="TreeGrafter"/>
</dbReference>
<evidence type="ECO:0000259" key="3">
    <source>
        <dbReference type="Pfam" id="PF00004"/>
    </source>
</evidence>
<evidence type="ECO:0000256" key="1">
    <source>
        <dbReference type="ARBA" id="ARBA00022741"/>
    </source>
</evidence>
<dbReference type="OrthoDB" id="10254455at2759"/>
<organism evidence="5 6">
    <name type="scientific">Armadillidium nasatum</name>
    <dbReference type="NCBI Taxonomy" id="96803"/>
    <lineage>
        <taxon>Eukaryota</taxon>
        <taxon>Metazoa</taxon>
        <taxon>Ecdysozoa</taxon>
        <taxon>Arthropoda</taxon>
        <taxon>Crustacea</taxon>
        <taxon>Multicrustacea</taxon>
        <taxon>Malacostraca</taxon>
        <taxon>Eumalacostraca</taxon>
        <taxon>Peracarida</taxon>
        <taxon>Isopoda</taxon>
        <taxon>Oniscidea</taxon>
        <taxon>Crinocheta</taxon>
        <taxon>Armadillidiidae</taxon>
        <taxon>Armadillidium</taxon>
    </lineage>
</organism>
<dbReference type="Pfam" id="PF17862">
    <property type="entry name" value="AAA_lid_3"/>
    <property type="match status" value="1"/>
</dbReference>
<dbReference type="PANTHER" id="PTHR45644">
    <property type="entry name" value="AAA ATPASE, PUTATIVE (AFU_ORTHOLOGUE AFUA_2G12920)-RELATED-RELATED"/>
    <property type="match status" value="1"/>
</dbReference>
<dbReference type="InterPro" id="IPR003959">
    <property type="entry name" value="ATPase_AAA_core"/>
</dbReference>
<dbReference type="GO" id="GO:0005524">
    <property type="term" value="F:ATP binding"/>
    <property type="evidence" value="ECO:0007669"/>
    <property type="project" value="UniProtKB-KW"/>
</dbReference>
<dbReference type="InterPro" id="IPR027417">
    <property type="entry name" value="P-loop_NTPase"/>
</dbReference>
<evidence type="ECO:0000256" key="2">
    <source>
        <dbReference type="ARBA" id="ARBA00022840"/>
    </source>
</evidence>
<dbReference type="EMBL" id="SEYY01000480">
    <property type="protein sequence ID" value="KAB7507142.1"/>
    <property type="molecule type" value="Genomic_DNA"/>
</dbReference>
<dbReference type="SUPFAM" id="SSF52540">
    <property type="entry name" value="P-loop containing nucleoside triphosphate hydrolases"/>
    <property type="match status" value="1"/>
</dbReference>
<dbReference type="Pfam" id="PF00004">
    <property type="entry name" value="AAA"/>
    <property type="match status" value="1"/>
</dbReference>
<gene>
    <name evidence="5" type="primary">atad1</name>
    <name evidence="5" type="ORF">Anas_00220</name>
</gene>
<proteinExistence type="predicted"/>
<sequence>MPPKGILLYGPPGCGKTMIAKAMCVEIDATFINFDISAIRNKYVGETEKMATALFMKVLDGYPLSQDVSLEELAEKTENFSGADLRELCRYAALFRLSDYLEQHGGFNKITSSKQVMTFMEFPPPRLITETNTSQTITLSDELLSSIKEEIDILYDRPKLRSINMTDLLKALEQSRLNANSKDSFPKDIIKNIS</sequence>
<dbReference type="GO" id="GO:0016887">
    <property type="term" value="F:ATP hydrolysis activity"/>
    <property type="evidence" value="ECO:0007669"/>
    <property type="project" value="InterPro"/>
</dbReference>